<dbReference type="AlphaFoldDB" id="A0A380W5J9"/>
<accession>A0A380W5J9</accession>
<dbReference type="EC" id="3.5.1.46" evidence="3"/>
<dbReference type="Proteomes" id="UP000254343">
    <property type="component" value="Unassembled WGS sequence"/>
</dbReference>
<dbReference type="Pfam" id="PF00144">
    <property type="entry name" value="Beta-lactamase"/>
    <property type="match status" value="1"/>
</dbReference>
<dbReference type="RefSeq" id="WP_002718972.1">
    <property type="nucleotide sequence ID" value="NZ_UFSI01000001.1"/>
</dbReference>
<evidence type="ECO:0000313" key="3">
    <source>
        <dbReference type="EMBL" id="SUU84192.1"/>
    </source>
</evidence>
<evidence type="ECO:0000256" key="1">
    <source>
        <dbReference type="SAM" id="SignalP"/>
    </source>
</evidence>
<dbReference type="GO" id="GO:0019875">
    <property type="term" value="F:6-aminohexanoate-dimer hydrolase activity"/>
    <property type="evidence" value="ECO:0007669"/>
    <property type="project" value="UniProtKB-EC"/>
</dbReference>
<name>A0A380W5J9_AFIFE</name>
<dbReference type="InterPro" id="IPR012338">
    <property type="entry name" value="Beta-lactam/transpept-like"/>
</dbReference>
<protein>
    <submittedName>
        <fullName evidence="3">6-aminohexanoate-dimer hydrolase</fullName>
        <ecNumber evidence="3">3.5.1.46</ecNumber>
    </submittedName>
</protein>
<dbReference type="PANTHER" id="PTHR43283:SF14">
    <property type="entry name" value="BLL8153 PROTEIN"/>
    <property type="match status" value="1"/>
</dbReference>
<dbReference type="EMBL" id="UIGB01000001">
    <property type="protein sequence ID" value="SUU84192.1"/>
    <property type="molecule type" value="Genomic_DNA"/>
</dbReference>
<proteinExistence type="predicted"/>
<dbReference type="InterPro" id="IPR001466">
    <property type="entry name" value="Beta-lactam-related"/>
</dbReference>
<dbReference type="PANTHER" id="PTHR43283">
    <property type="entry name" value="BETA-LACTAMASE-RELATED"/>
    <property type="match status" value="1"/>
</dbReference>
<keyword evidence="3" id="KW-0378">Hydrolase</keyword>
<gene>
    <name evidence="3" type="primary">nylB</name>
    <name evidence="3" type="ORF">NCTC12722_01378</name>
</gene>
<evidence type="ECO:0000313" key="4">
    <source>
        <dbReference type="Proteomes" id="UP000254343"/>
    </source>
</evidence>
<feature type="chain" id="PRO_5016623837" evidence="1">
    <location>
        <begin position="40"/>
        <end position="421"/>
    </location>
</feature>
<organism evidence="3 4">
    <name type="scientific">Afipia felis</name>
    <name type="common">Cat scratch disease bacillus</name>
    <dbReference type="NCBI Taxonomy" id="1035"/>
    <lineage>
        <taxon>Bacteria</taxon>
        <taxon>Pseudomonadati</taxon>
        <taxon>Pseudomonadota</taxon>
        <taxon>Alphaproteobacteria</taxon>
        <taxon>Hyphomicrobiales</taxon>
        <taxon>Nitrobacteraceae</taxon>
        <taxon>Afipia</taxon>
    </lineage>
</organism>
<dbReference type="Gene3D" id="3.40.710.10">
    <property type="entry name" value="DD-peptidase/beta-lactamase superfamily"/>
    <property type="match status" value="1"/>
</dbReference>
<dbReference type="OrthoDB" id="9814204at2"/>
<feature type="signal peptide" evidence="1">
    <location>
        <begin position="1"/>
        <end position="39"/>
    </location>
</feature>
<feature type="domain" description="Beta-lactamase-related" evidence="2">
    <location>
        <begin position="124"/>
        <end position="401"/>
    </location>
</feature>
<evidence type="ECO:0000259" key="2">
    <source>
        <dbReference type="Pfam" id="PF00144"/>
    </source>
</evidence>
<sequence>MLNSRTISHRTYTRTASAALTAFGLLALVAGTAIAPAHAKDVYPHAKETIGTGQQLYDGLLTPDLTANTLRNVDRLFPTRTVTPSEHPKAFKPAEKQIKQVKFTVNGKTYDLFDFLAVNRVSGLLILKDGKVAYETYQLGNTPNTRWTSMSIAKSVTSTLIGAAVKDGYIKSLDEPVTKYVPRLKDSAYEGVTIRDVLMMSSGVKWNETYTDPNSDRRHLLKAQESQQRNAAMDVMAKLSRAVEPGTKFNYSTGETQVAGEILHGAIKKPLAEYLSEKIWKPYGMQAPAKWWLDSPGGLEIAGSGLSATLRDFARFGQFYLDGGVAGGKNVLPDGWMQEASTPKVLKGGTPLDYGYMWWIALSDQARADKAFMARGIFGQFVYIDPTAHVVIAMTSAASKPQNLQLLTPQPFFDAVVEELK</sequence>
<dbReference type="SUPFAM" id="SSF56601">
    <property type="entry name" value="beta-lactamase/transpeptidase-like"/>
    <property type="match status" value="1"/>
</dbReference>
<keyword evidence="1" id="KW-0732">Signal</keyword>
<reference evidence="3 4" key="1">
    <citation type="submission" date="2018-06" db="EMBL/GenBank/DDBJ databases">
        <authorList>
            <consortium name="Pathogen Informatics"/>
            <person name="Doyle S."/>
        </authorList>
    </citation>
    <scope>NUCLEOTIDE SEQUENCE [LARGE SCALE GENOMIC DNA]</scope>
    <source>
        <strain evidence="3 4">NCTC12722</strain>
    </source>
</reference>
<dbReference type="InterPro" id="IPR050789">
    <property type="entry name" value="Diverse_Enzym_Activities"/>
</dbReference>